<dbReference type="Pfam" id="PF06949">
    <property type="entry name" value="DUF1292"/>
    <property type="match status" value="1"/>
</dbReference>
<evidence type="ECO:0000313" key="2">
    <source>
        <dbReference type="Proteomes" id="UP000003781"/>
    </source>
</evidence>
<organism evidence="1 2">
    <name type="scientific">Crocosphaera chwakensis CCY0110</name>
    <dbReference type="NCBI Taxonomy" id="391612"/>
    <lineage>
        <taxon>Bacteria</taxon>
        <taxon>Bacillati</taxon>
        <taxon>Cyanobacteriota</taxon>
        <taxon>Cyanophyceae</taxon>
        <taxon>Oscillatoriophycideae</taxon>
        <taxon>Chroococcales</taxon>
        <taxon>Aphanothecaceae</taxon>
        <taxon>Crocosphaera</taxon>
        <taxon>Crocosphaera chwakensis</taxon>
    </lineage>
</organism>
<accession>A3IY68</accession>
<dbReference type="PANTHER" id="PTHR36061:SF3">
    <property type="entry name" value="OS04G0692200 PROTEIN"/>
    <property type="match status" value="1"/>
</dbReference>
<keyword evidence="2" id="KW-1185">Reference proteome</keyword>
<dbReference type="Proteomes" id="UP000003781">
    <property type="component" value="Unassembled WGS sequence"/>
</dbReference>
<proteinExistence type="predicted"/>
<dbReference type="AlphaFoldDB" id="A3IY68"/>
<gene>
    <name evidence="1" type="ORF">CY0110_21515</name>
</gene>
<dbReference type="Pfam" id="PF12527">
    <property type="entry name" value="DUF3727"/>
    <property type="match status" value="1"/>
</dbReference>
<dbReference type="eggNOG" id="ENOG5031WDP">
    <property type="taxonomic scope" value="Bacteria"/>
</dbReference>
<evidence type="ECO:0008006" key="3">
    <source>
        <dbReference type="Google" id="ProtNLM"/>
    </source>
</evidence>
<protein>
    <recommendedName>
        <fullName evidence="3">DUF3727 domain-containing protein</fullName>
    </recommendedName>
</protein>
<dbReference type="RefSeq" id="WP_008278332.1">
    <property type="nucleotide sequence ID" value="NZ_AAXW01000075.1"/>
</dbReference>
<name>A3IY68_9CHRO</name>
<dbReference type="OrthoDB" id="571691at2"/>
<evidence type="ECO:0000313" key="1">
    <source>
        <dbReference type="EMBL" id="EAZ88589.1"/>
    </source>
</evidence>
<dbReference type="PANTHER" id="PTHR36061">
    <property type="match status" value="1"/>
</dbReference>
<comment type="caution">
    <text evidence="1">The sequence shown here is derived from an EMBL/GenBank/DDBJ whole genome shotgun (WGS) entry which is preliminary data.</text>
</comment>
<sequence>MSSFEYNQESDSEDIDRVTLTDEMGRTLDCYIENAMEGNDGTYLLLMPVDIPVVILSWESEEEESDDSEEINNAVLLEDQAEIEEVFPDAKAVLAELDLTLKLTAFTLTVTGELPPIEDDDILTLELENDGPSLDSEELQFLKDFYHHQQKYSVYTPLSPLLFLAKYNLLGKVELVSPEDEEMQVILEELLFDDMDE</sequence>
<dbReference type="InterPro" id="IPR009711">
    <property type="entry name" value="UPF0473"/>
</dbReference>
<dbReference type="EMBL" id="AAXW01000075">
    <property type="protein sequence ID" value="EAZ88589.1"/>
    <property type="molecule type" value="Genomic_DNA"/>
</dbReference>
<dbReference type="InterPro" id="IPR022203">
    <property type="entry name" value="DUF3727"/>
</dbReference>
<reference evidence="1 2" key="1">
    <citation type="submission" date="2007-03" db="EMBL/GenBank/DDBJ databases">
        <authorList>
            <person name="Stal L."/>
            <person name="Ferriera S."/>
            <person name="Johnson J."/>
            <person name="Kravitz S."/>
            <person name="Beeson K."/>
            <person name="Sutton G."/>
            <person name="Rogers Y.-H."/>
            <person name="Friedman R."/>
            <person name="Frazier M."/>
            <person name="Venter J.C."/>
        </authorList>
    </citation>
    <scope>NUCLEOTIDE SEQUENCE [LARGE SCALE GENOMIC DNA]</scope>
    <source>
        <strain evidence="1 2">CCY0110</strain>
    </source>
</reference>